<reference evidence="7" key="1">
    <citation type="submission" date="2015-07" db="EMBL/GenBank/DDBJ databases">
        <title>Adaptation to a free-living lifestyle via gene acquisitions in the diplomonad Trepomonas sp. PC1.</title>
        <authorList>
            <person name="Xu F."/>
            <person name="Jerlstrom-Hultqvist J."/>
            <person name="Kolisko M."/>
            <person name="Simpson A.G.B."/>
            <person name="Roger A.J."/>
            <person name="Svard S.G."/>
            <person name="Andersson J.O."/>
        </authorList>
    </citation>
    <scope>NUCLEOTIDE SEQUENCE</scope>
    <source>
        <strain evidence="7">PC1</strain>
    </source>
</reference>
<evidence type="ECO:0000256" key="2">
    <source>
        <dbReference type="ARBA" id="ARBA00022552"/>
    </source>
</evidence>
<dbReference type="GO" id="GO:0004017">
    <property type="term" value="F:AMP kinase activity"/>
    <property type="evidence" value="ECO:0007669"/>
    <property type="project" value="InterPro"/>
</dbReference>
<evidence type="ECO:0000256" key="6">
    <source>
        <dbReference type="ARBA" id="ARBA00022840"/>
    </source>
</evidence>
<name>A0A146K8H2_9EUKA</name>
<evidence type="ECO:0000256" key="3">
    <source>
        <dbReference type="ARBA" id="ARBA00022679"/>
    </source>
</evidence>
<keyword evidence="6" id="KW-0067">ATP-binding</keyword>
<dbReference type="InterPro" id="IPR027417">
    <property type="entry name" value="P-loop_NTPase"/>
</dbReference>
<dbReference type="EMBL" id="GDID01003444">
    <property type="protein sequence ID" value="JAP93162.1"/>
    <property type="molecule type" value="Transcribed_RNA"/>
</dbReference>
<sequence>GSVASGKTTFAKCLQELMPQFDYVNISDLVIKEKLFDSFDEKLQSHIVNEDKLIEYIRTNLNDKNIIVDHHSFDIFSNKYFDLVIFLTCKDEDGNHFMIRKRLEDRNYAENKIQENMQVEITGLIKQEIQRFKAPKIEINNISKEAMQKGLEKVIMIFEEFGKAFEEMEEFEEFEEIEEI</sequence>
<dbReference type="GO" id="GO:0016887">
    <property type="term" value="F:ATP hydrolysis activity"/>
    <property type="evidence" value="ECO:0007669"/>
    <property type="project" value="InterPro"/>
</dbReference>
<keyword evidence="2" id="KW-0698">rRNA processing</keyword>
<feature type="non-terminal residue" evidence="7">
    <location>
        <position position="1"/>
    </location>
</feature>
<protein>
    <submittedName>
        <fullName evidence="7">AAA domain-containing protein</fullName>
    </submittedName>
</protein>
<evidence type="ECO:0000256" key="5">
    <source>
        <dbReference type="ARBA" id="ARBA00022777"/>
    </source>
</evidence>
<dbReference type="Gene3D" id="3.40.50.300">
    <property type="entry name" value="P-loop containing nucleotide triphosphate hydrolases"/>
    <property type="match status" value="1"/>
</dbReference>
<dbReference type="GO" id="GO:0006364">
    <property type="term" value="P:rRNA processing"/>
    <property type="evidence" value="ECO:0007669"/>
    <property type="project" value="UniProtKB-KW"/>
</dbReference>
<dbReference type="PANTHER" id="PTHR12595:SF0">
    <property type="entry name" value="ADENYLATE KINASE ISOENZYME 6"/>
    <property type="match status" value="1"/>
</dbReference>
<accession>A0A146K8H2</accession>
<proteinExistence type="predicted"/>
<dbReference type="SUPFAM" id="SSF52540">
    <property type="entry name" value="P-loop containing nucleoside triphosphate hydrolases"/>
    <property type="match status" value="1"/>
</dbReference>
<keyword evidence="1" id="KW-0690">Ribosome biogenesis</keyword>
<evidence type="ECO:0000313" key="7">
    <source>
        <dbReference type="EMBL" id="JAP93162.1"/>
    </source>
</evidence>
<keyword evidence="5" id="KW-0418">Kinase</keyword>
<feature type="non-terminal residue" evidence="7">
    <location>
        <position position="180"/>
    </location>
</feature>
<dbReference type="Pfam" id="PF13238">
    <property type="entry name" value="AAA_18"/>
    <property type="match status" value="1"/>
</dbReference>
<dbReference type="PANTHER" id="PTHR12595">
    <property type="entry name" value="POS9-ACTIVATING FACTOR FAP7-RELATED"/>
    <property type="match status" value="1"/>
</dbReference>
<keyword evidence="4" id="KW-0547">Nucleotide-binding</keyword>
<dbReference type="InterPro" id="IPR020618">
    <property type="entry name" value="Adenyl_kinase_AK6"/>
</dbReference>
<evidence type="ECO:0000256" key="1">
    <source>
        <dbReference type="ARBA" id="ARBA00022517"/>
    </source>
</evidence>
<keyword evidence="3" id="KW-0808">Transferase</keyword>
<evidence type="ECO:0000256" key="4">
    <source>
        <dbReference type="ARBA" id="ARBA00022741"/>
    </source>
</evidence>
<gene>
    <name evidence="7" type="ORF">TPC1_14658</name>
</gene>
<dbReference type="GO" id="GO:0005524">
    <property type="term" value="F:ATP binding"/>
    <property type="evidence" value="ECO:0007669"/>
    <property type="project" value="UniProtKB-KW"/>
</dbReference>
<dbReference type="AlphaFoldDB" id="A0A146K8H2"/>
<organism evidence="7">
    <name type="scientific">Trepomonas sp. PC1</name>
    <dbReference type="NCBI Taxonomy" id="1076344"/>
    <lineage>
        <taxon>Eukaryota</taxon>
        <taxon>Metamonada</taxon>
        <taxon>Diplomonadida</taxon>
        <taxon>Hexamitidae</taxon>
        <taxon>Hexamitinae</taxon>
        <taxon>Trepomonas</taxon>
    </lineage>
</organism>